<evidence type="ECO:0000313" key="2">
    <source>
        <dbReference type="Proteomes" id="UP001597472"/>
    </source>
</evidence>
<dbReference type="Proteomes" id="UP001597472">
    <property type="component" value="Unassembled WGS sequence"/>
</dbReference>
<gene>
    <name evidence="1" type="ORF">ACFSQP_06110</name>
</gene>
<name>A0ABW5KQT6_9FLAO</name>
<organism evidence="1 2">
    <name type="scientific">Bizionia sediminis</name>
    <dbReference type="NCBI Taxonomy" id="1737064"/>
    <lineage>
        <taxon>Bacteria</taxon>
        <taxon>Pseudomonadati</taxon>
        <taxon>Bacteroidota</taxon>
        <taxon>Flavobacteriia</taxon>
        <taxon>Flavobacteriales</taxon>
        <taxon>Flavobacteriaceae</taxon>
        <taxon>Bizionia</taxon>
    </lineage>
</organism>
<keyword evidence="2" id="KW-1185">Reference proteome</keyword>
<dbReference type="RefSeq" id="WP_376892526.1">
    <property type="nucleotide sequence ID" value="NZ_JBHULS010000002.1"/>
</dbReference>
<protein>
    <submittedName>
        <fullName evidence="1">Uncharacterized protein</fullName>
    </submittedName>
</protein>
<evidence type="ECO:0000313" key="1">
    <source>
        <dbReference type="EMBL" id="MFD2551387.1"/>
    </source>
</evidence>
<proteinExistence type="predicted"/>
<comment type="caution">
    <text evidence="1">The sequence shown here is derived from an EMBL/GenBank/DDBJ whole genome shotgun (WGS) entry which is preliminary data.</text>
</comment>
<reference evidence="2" key="1">
    <citation type="journal article" date="2019" name="Int. J. Syst. Evol. Microbiol.">
        <title>The Global Catalogue of Microorganisms (GCM) 10K type strain sequencing project: providing services to taxonomists for standard genome sequencing and annotation.</title>
        <authorList>
            <consortium name="The Broad Institute Genomics Platform"/>
            <consortium name="The Broad Institute Genome Sequencing Center for Infectious Disease"/>
            <person name="Wu L."/>
            <person name="Ma J."/>
        </authorList>
    </citation>
    <scope>NUCLEOTIDE SEQUENCE [LARGE SCALE GENOMIC DNA]</scope>
    <source>
        <strain evidence="2">KCTC 42587</strain>
    </source>
</reference>
<dbReference type="EMBL" id="JBHULS010000002">
    <property type="protein sequence ID" value="MFD2551387.1"/>
    <property type="molecule type" value="Genomic_DNA"/>
</dbReference>
<sequence length="106" mass="11970">MKTETSSSKDLELNEQQAFKLIDGTFDAAESADVLFSVLSDKIRFHNIQILSIQERFSGDTSYSEKRLDELKAAKRQVAALILKAKNNNCDIEIKSSIQMTLKKKT</sequence>
<accession>A0ABW5KQT6</accession>